<accession>A0A1H1JZG0</accession>
<gene>
    <name evidence="1" type="ORF">SAMN05443245_7605</name>
</gene>
<evidence type="ECO:0000313" key="1">
    <source>
        <dbReference type="EMBL" id="SDR55139.1"/>
    </source>
</evidence>
<proteinExistence type="predicted"/>
<organism evidence="1 2">
    <name type="scientific">Paraburkholderia fungorum</name>
    <dbReference type="NCBI Taxonomy" id="134537"/>
    <lineage>
        <taxon>Bacteria</taxon>
        <taxon>Pseudomonadati</taxon>
        <taxon>Pseudomonadota</taxon>
        <taxon>Betaproteobacteria</taxon>
        <taxon>Burkholderiales</taxon>
        <taxon>Burkholderiaceae</taxon>
        <taxon>Paraburkholderia</taxon>
    </lineage>
</organism>
<dbReference type="RefSeq" id="WP_074774555.1">
    <property type="nucleotide sequence ID" value="NZ_FNKP01000004.1"/>
</dbReference>
<dbReference type="Proteomes" id="UP000183487">
    <property type="component" value="Unassembled WGS sequence"/>
</dbReference>
<evidence type="ECO:0000313" key="2">
    <source>
        <dbReference type="Proteomes" id="UP000183487"/>
    </source>
</evidence>
<reference evidence="2" key="1">
    <citation type="submission" date="2016-10" db="EMBL/GenBank/DDBJ databases">
        <authorList>
            <person name="Varghese N."/>
        </authorList>
    </citation>
    <scope>NUCLEOTIDE SEQUENCE [LARGE SCALE GENOMIC DNA]</scope>
    <source>
        <strain evidence="2">GAS106B</strain>
    </source>
</reference>
<dbReference type="EMBL" id="FNKP01000004">
    <property type="protein sequence ID" value="SDR55139.1"/>
    <property type="molecule type" value="Genomic_DNA"/>
</dbReference>
<keyword evidence="2" id="KW-1185">Reference proteome</keyword>
<name>A0A1H1JZG0_9BURK</name>
<dbReference type="AlphaFoldDB" id="A0A1H1JZG0"/>
<protein>
    <submittedName>
        <fullName evidence="1">Uncharacterized protein</fullName>
    </submittedName>
</protein>
<sequence>MNSVEDNAPSAEDIAQQHSGLKGRLTRCAVFVISLALTGCASDPTTRSGGIGEVMVSGAATCMGLGFARICDTQNDNISKPFYEAFDSTSMDRRRVAKEIVARHASVSLSNIEILPVASPTTQRWHAKLAVVAASSVFDSSKTPYLPQDEETRSWMRHQDLPVFANVSLSPFKLQVNDSAVRQWAFRLHNDPYAADKCTFNGVPEDCATVLTPDHIHTLVTLIDKASQSSDEGQDLTGFFRRELAAQRFQKFTNNSLSTIGRDVYVVHAEGFSPQVDFLGNLYIPDTFERNWDQAEQELILDHEAAHVSAFGVDCQTFFLQQAFTYYFSSGKVDLSPLYAIMRKPDEMFVDLLAARAFHMTPQQLRESASLLDGLENASPARADGLRELASLEAKGIAINTLVGRRLQTNVTASQLPTGTDSSPRDIDTRLARYRDLTAEYQAYLAPGRVQALAGDMTIDNLAVHDYVIRALHRADSAQLSFNTSDGITWALTFTTISLKYSGDTR</sequence>